<dbReference type="OrthoDB" id="142078at2"/>
<dbReference type="SUPFAM" id="SSF111331">
    <property type="entry name" value="NAD kinase/diacylglycerol kinase-like"/>
    <property type="match status" value="1"/>
</dbReference>
<accession>A0A5F0DAX7</accession>
<gene>
    <name evidence="3" type="ORF">E3O10_04000</name>
</gene>
<dbReference type="Proteomes" id="UP000297654">
    <property type="component" value="Unassembled WGS sequence"/>
</dbReference>
<evidence type="ECO:0000259" key="2">
    <source>
        <dbReference type="PROSITE" id="PS50146"/>
    </source>
</evidence>
<name>A0A5F0DAX7_9MICO</name>
<dbReference type="Gene3D" id="3.40.50.10330">
    <property type="entry name" value="Probable inorganic polyphosphate/atp-NAD kinase, domain 1"/>
    <property type="match status" value="1"/>
</dbReference>
<dbReference type="InterPro" id="IPR045540">
    <property type="entry name" value="YegS/DAGK_C"/>
</dbReference>
<dbReference type="InterPro" id="IPR017438">
    <property type="entry name" value="ATP-NAD_kinase_N"/>
</dbReference>
<feature type="region of interest" description="Disordered" evidence="1">
    <location>
        <begin position="1"/>
        <end position="25"/>
    </location>
</feature>
<dbReference type="AlphaFoldDB" id="A0A5F0DAX7"/>
<reference evidence="3 4" key="1">
    <citation type="submission" date="2019-03" db="EMBL/GenBank/DDBJ databases">
        <title>Genomics of glacier-inhabiting Cryobacterium strains.</title>
        <authorList>
            <person name="Liu Q."/>
            <person name="Xin Y.-H."/>
        </authorList>
    </citation>
    <scope>NUCLEOTIDE SEQUENCE [LARGE SCALE GENOMIC DNA]</scope>
    <source>
        <strain evidence="3 4">Hh15</strain>
    </source>
</reference>
<feature type="domain" description="DAGKc" evidence="2">
    <location>
        <begin position="128"/>
        <end position="226"/>
    </location>
</feature>
<evidence type="ECO:0000313" key="3">
    <source>
        <dbReference type="EMBL" id="TFB93434.1"/>
    </source>
</evidence>
<keyword evidence="4" id="KW-1185">Reference proteome</keyword>
<dbReference type="InterPro" id="IPR016064">
    <property type="entry name" value="NAD/diacylglycerol_kinase_sf"/>
</dbReference>
<comment type="caution">
    <text evidence="3">The sequence shown here is derived from an EMBL/GenBank/DDBJ whole genome shotgun (WGS) entry which is preliminary data.</text>
</comment>
<proteinExistence type="predicted"/>
<dbReference type="Pfam" id="PF00781">
    <property type="entry name" value="DAGK_cat"/>
    <property type="match status" value="1"/>
</dbReference>
<protein>
    <recommendedName>
        <fullName evidence="2">DAGKc domain-containing protein</fullName>
    </recommendedName>
</protein>
<evidence type="ECO:0000313" key="4">
    <source>
        <dbReference type="Proteomes" id="UP000297654"/>
    </source>
</evidence>
<dbReference type="PROSITE" id="PS50146">
    <property type="entry name" value="DAGK"/>
    <property type="match status" value="1"/>
</dbReference>
<organism evidence="3 4">
    <name type="scientific">Cryobacterium luteum</name>
    <dbReference type="NCBI Taxonomy" id="1424661"/>
    <lineage>
        <taxon>Bacteria</taxon>
        <taxon>Bacillati</taxon>
        <taxon>Actinomycetota</taxon>
        <taxon>Actinomycetes</taxon>
        <taxon>Micrococcales</taxon>
        <taxon>Microbacteriaceae</taxon>
        <taxon>Cryobacterium</taxon>
    </lineage>
</organism>
<sequence>MHQLRRGHGQGACRESRSGVGRGRSRPLWFGRAGFRTHHVPAAPARHSGGCPAVVRVVLRRLHHHELQLGRGFDVSEVHLYFGGARYSGGSQCACLCGVHHRDRRGRDGAGHGGSQGPASGQAQLAPVRRLLREAGAAVTVTHTQSVHHGHQVATEAAARGSGDGTVGSLAGAIVAAGGTLGVVPVGRGNDFARQLGISADIAAVAKLLLTGSVRQVDIIDVGGQIVVGSVYAGIDSLTSQLVNRVHRLPARWQYPTAAVWAIATHRSTGYRIVIDGVSQSVDAHTVTWRTRVTTVRACTWHRRRSWTMACSTSSSLPQPAVCGF</sequence>
<evidence type="ECO:0000256" key="1">
    <source>
        <dbReference type="SAM" id="MobiDB-lite"/>
    </source>
</evidence>
<dbReference type="GO" id="GO:0016301">
    <property type="term" value="F:kinase activity"/>
    <property type="evidence" value="ECO:0007669"/>
    <property type="project" value="InterPro"/>
</dbReference>
<dbReference type="InterPro" id="IPR001206">
    <property type="entry name" value="Diacylglycerol_kinase_cat_dom"/>
</dbReference>
<dbReference type="EMBL" id="SOFF01000012">
    <property type="protein sequence ID" value="TFB93434.1"/>
    <property type="molecule type" value="Genomic_DNA"/>
</dbReference>
<dbReference type="SMART" id="SM00046">
    <property type="entry name" value="DAGKc"/>
    <property type="match status" value="1"/>
</dbReference>
<dbReference type="Pfam" id="PF19279">
    <property type="entry name" value="YegS_C"/>
    <property type="match status" value="1"/>
</dbReference>